<dbReference type="AlphaFoldDB" id="A0A0D2JKR2"/>
<protein>
    <submittedName>
        <fullName evidence="2">Rhinocladiella mackenziei CBS 650.93 unplaced genomic scaffold supercont1.1, whole genome shotgun sequence</fullName>
    </submittedName>
</protein>
<reference evidence="2 3" key="1">
    <citation type="submission" date="2015-01" db="EMBL/GenBank/DDBJ databases">
        <title>The Genome Sequence of Rhinocladiella mackenzie CBS 650.93.</title>
        <authorList>
            <consortium name="The Broad Institute Genomics Platform"/>
            <person name="Cuomo C."/>
            <person name="de Hoog S."/>
            <person name="Gorbushina A."/>
            <person name="Stielow B."/>
            <person name="Teixiera M."/>
            <person name="Abouelleil A."/>
            <person name="Chapman S.B."/>
            <person name="Priest M."/>
            <person name="Young S.K."/>
            <person name="Wortman J."/>
            <person name="Nusbaum C."/>
            <person name="Birren B."/>
        </authorList>
    </citation>
    <scope>NUCLEOTIDE SEQUENCE [LARGE SCALE GENOMIC DNA]</scope>
    <source>
        <strain evidence="2 3">CBS 650.93</strain>
    </source>
</reference>
<evidence type="ECO:0000313" key="3">
    <source>
        <dbReference type="Proteomes" id="UP000053617"/>
    </source>
</evidence>
<accession>A0A0D2JKR2</accession>
<organism evidence="2 3">
    <name type="scientific">Rhinocladiella mackenziei CBS 650.93</name>
    <dbReference type="NCBI Taxonomy" id="1442369"/>
    <lineage>
        <taxon>Eukaryota</taxon>
        <taxon>Fungi</taxon>
        <taxon>Dikarya</taxon>
        <taxon>Ascomycota</taxon>
        <taxon>Pezizomycotina</taxon>
        <taxon>Eurotiomycetes</taxon>
        <taxon>Chaetothyriomycetidae</taxon>
        <taxon>Chaetothyriales</taxon>
        <taxon>Herpotrichiellaceae</taxon>
        <taxon>Rhinocladiella</taxon>
    </lineage>
</organism>
<dbReference type="GeneID" id="25289182"/>
<keyword evidence="3" id="KW-1185">Reference proteome</keyword>
<dbReference type="VEuPathDB" id="FungiDB:Z518_01111"/>
<evidence type="ECO:0000256" key="1">
    <source>
        <dbReference type="SAM" id="MobiDB-lite"/>
    </source>
</evidence>
<dbReference type="OrthoDB" id="3171351at2759"/>
<name>A0A0D2JKR2_9EURO</name>
<sequence length="668" mass="78347">MNGSNQKEVGQGRKGIPTIQEMISWNDEQLLEWIQQTRPDILYDDEDVLTFKEAGISGSTFLEYAEDLDFFKRTDLPLRVYWDLASLARRVSRQNDQPNQIAGRRRKGEEINAPEEPFTSPKVCQEYEEDQIRWAIAANERRKAIREMITQMNDSPDQHSNSVDPLPGAVDKLSDPTLNHTLDFPFSGLTPPGFRGPDRAEEKWFYMGRTMFKDLLNEVRDVRKSRVYQRIWLYGNRGFGKSHLLAALVCYFAAQDERVVYLPNCWTLLQNHVDDVKTAMLFAWADDFATQKKIMALDTEDEIQEFFKLQNNVIFVVDEMNAFKADIWYGGDDAPKTEMEQWWKQHKDAKMGRYSRHKVEDVTGCIPFLLKQCVVNGVIDLTPLKSDPDYDQTVAFVQQIRSTATALDWKWYCAYMRACILNRPVPPRWTEHIELVDHRSFYQDNFDIGRYTCGLVRDAVANQLLELDITFIDIGSLASLRDFVYNRSVLGFMVKYAVLESIQSKGLKICDGSDRGMGLRFFKDPFDIEFDMLNTPVLYRSRHIDYKTIDGIIISVKTEERHAEGEKPKLLVFPIRITVARNYSNCRLRFLREYREWAMSHSSEFDIELEFLWITPDKRDVKQHRPRSPWPEHREYYIPFEEVSRDIWTRYQKAEKAREEEETEEVDA</sequence>
<feature type="region of interest" description="Disordered" evidence="1">
    <location>
        <begin position="93"/>
        <end position="117"/>
    </location>
</feature>
<dbReference type="STRING" id="1442369.A0A0D2JKR2"/>
<dbReference type="EMBL" id="KN847475">
    <property type="protein sequence ID" value="KIX10030.1"/>
    <property type="molecule type" value="Genomic_DNA"/>
</dbReference>
<gene>
    <name evidence="2" type="ORF">Z518_01111</name>
</gene>
<evidence type="ECO:0000313" key="2">
    <source>
        <dbReference type="EMBL" id="KIX10030.1"/>
    </source>
</evidence>
<dbReference type="Gene3D" id="3.40.50.300">
    <property type="entry name" value="P-loop containing nucleotide triphosphate hydrolases"/>
    <property type="match status" value="1"/>
</dbReference>
<dbReference type="SUPFAM" id="SSF52540">
    <property type="entry name" value="P-loop containing nucleoside triphosphate hydrolases"/>
    <property type="match status" value="1"/>
</dbReference>
<dbReference type="HOGENOM" id="CLU_024757_0_0_1"/>
<dbReference type="Proteomes" id="UP000053617">
    <property type="component" value="Unassembled WGS sequence"/>
</dbReference>
<proteinExistence type="predicted"/>
<dbReference type="InterPro" id="IPR027417">
    <property type="entry name" value="P-loop_NTPase"/>
</dbReference>
<dbReference type="RefSeq" id="XP_013277166.1">
    <property type="nucleotide sequence ID" value="XM_013421712.1"/>
</dbReference>